<keyword evidence="6" id="KW-0966">Cell projection</keyword>
<evidence type="ECO:0000256" key="1">
    <source>
        <dbReference type="ARBA" id="ARBA00004430"/>
    </source>
</evidence>
<gene>
    <name evidence="11" type="ORF">PV327_005629</name>
</gene>
<dbReference type="InterPro" id="IPR040111">
    <property type="entry name" value="ODAD4"/>
</dbReference>
<accession>A0AA39G1S2</accession>
<keyword evidence="12" id="KW-1185">Reference proteome</keyword>
<keyword evidence="5" id="KW-0206">Cytoskeleton</keyword>
<reference evidence="11" key="2">
    <citation type="submission" date="2023-03" db="EMBL/GenBank/DDBJ databases">
        <authorList>
            <person name="Inwood S.N."/>
            <person name="Skelly J.G."/>
            <person name="Guhlin J."/>
            <person name="Harrop T.W.R."/>
            <person name="Goldson S.G."/>
            <person name="Dearden P.K."/>
        </authorList>
    </citation>
    <scope>NUCLEOTIDE SEQUENCE</scope>
    <source>
        <strain evidence="11">Lincoln</strain>
        <tissue evidence="11">Whole body</tissue>
    </source>
</reference>
<dbReference type="Proteomes" id="UP001168972">
    <property type="component" value="Unassembled WGS sequence"/>
</dbReference>
<feature type="region of interest" description="Disordered" evidence="10">
    <location>
        <begin position="86"/>
        <end position="174"/>
    </location>
</feature>
<dbReference type="PANTHER" id="PTHR23040">
    <property type="match status" value="1"/>
</dbReference>
<comment type="caution">
    <text evidence="11">The sequence shown here is derived from an EMBL/GenBank/DDBJ whole genome shotgun (WGS) entry which is preliminary data.</text>
</comment>
<protein>
    <recommendedName>
        <fullName evidence="7">Outer dynein arm-docking complex subunit 4</fullName>
    </recommendedName>
    <alternativeName>
        <fullName evidence="8">Tetratricopeptide repeat protein 25</fullName>
    </alternativeName>
</protein>
<sequence>MKTRRKSKGKNKDDKKAKRSVAQIETKLRVDEATGHLKNKNYNKALSLYHKVTSSGDCVNTQVSNILKPTLQDNDFLQSFVRIGLDDGDSKKKSNMSVYERKESRDYMTSGSRGGQDTQDQLSSGRRNKDEKKDTKSRRRGDKDSLEFQINEQKSKKVRRRKGSSARRQEEVYTDKDRAAAVNLGTRDIIQSLKIKRRQDRNKMMQIPEEAEPSAMLALGAREMRSGDLNIALNCINKALEISPSDRNALLARSKCYLMLGEPQKALEDAEAALNEKVKDPNNARAMFYKAEALYHLGDFELSLVYYYRGMRIRPEFDQFRLGVQKAKEAIQNILGNNSVPIKIDSQSRIENINKFESGSESSHEKKQHRSIVNESNVQVIDKSSSEVSDKSRDCLPMKRKHNAPNLLGQLNVDKKYLQDLLKCPVRLLVLWFLFHYISDI</sequence>
<evidence type="ECO:0000256" key="8">
    <source>
        <dbReference type="ARBA" id="ARBA00034143"/>
    </source>
</evidence>
<keyword evidence="2" id="KW-0963">Cytoplasm</keyword>
<dbReference type="InterPro" id="IPR011990">
    <property type="entry name" value="TPR-like_helical_dom_sf"/>
</dbReference>
<evidence type="ECO:0000256" key="9">
    <source>
        <dbReference type="PROSITE-ProRule" id="PRU00339"/>
    </source>
</evidence>
<dbReference type="PROSITE" id="PS50005">
    <property type="entry name" value="TPR"/>
    <property type="match status" value="1"/>
</dbReference>
<dbReference type="InterPro" id="IPR019734">
    <property type="entry name" value="TPR_rpt"/>
</dbReference>
<evidence type="ECO:0000313" key="12">
    <source>
        <dbReference type="Proteomes" id="UP001168972"/>
    </source>
</evidence>
<name>A0AA39G1S2_MICHY</name>
<evidence type="ECO:0000256" key="2">
    <source>
        <dbReference type="ARBA" id="ARBA00022490"/>
    </source>
</evidence>
<reference evidence="11" key="1">
    <citation type="journal article" date="2023" name="bioRxiv">
        <title>Scaffold-level genome assemblies of two parasitoid biocontrol wasps reveal the parthenogenesis mechanism and an associated novel virus.</title>
        <authorList>
            <person name="Inwood S."/>
            <person name="Skelly J."/>
            <person name="Guhlin J."/>
            <person name="Harrop T."/>
            <person name="Goldson S."/>
            <person name="Dearden P."/>
        </authorList>
    </citation>
    <scope>NUCLEOTIDE SEQUENCE</scope>
    <source>
        <strain evidence="11">Lincoln</strain>
        <tissue evidence="11">Whole body</tissue>
    </source>
</reference>
<dbReference type="Pfam" id="PF13432">
    <property type="entry name" value="TPR_16"/>
    <property type="match status" value="2"/>
</dbReference>
<feature type="compositionally biased region" description="Basic residues" evidence="10">
    <location>
        <begin position="156"/>
        <end position="165"/>
    </location>
</feature>
<dbReference type="SMART" id="SM00028">
    <property type="entry name" value="TPR"/>
    <property type="match status" value="3"/>
</dbReference>
<dbReference type="GO" id="GO:0005930">
    <property type="term" value="C:axoneme"/>
    <property type="evidence" value="ECO:0007669"/>
    <property type="project" value="UniProtKB-SubCell"/>
</dbReference>
<dbReference type="AlphaFoldDB" id="A0AA39G1S2"/>
<evidence type="ECO:0000256" key="6">
    <source>
        <dbReference type="ARBA" id="ARBA00023273"/>
    </source>
</evidence>
<feature type="repeat" description="TPR" evidence="9">
    <location>
        <begin position="213"/>
        <end position="246"/>
    </location>
</feature>
<evidence type="ECO:0000256" key="3">
    <source>
        <dbReference type="ARBA" id="ARBA00022737"/>
    </source>
</evidence>
<proteinExistence type="predicted"/>
<evidence type="ECO:0000313" key="11">
    <source>
        <dbReference type="EMBL" id="KAK0179932.1"/>
    </source>
</evidence>
<comment type="subcellular location">
    <subcellularLocation>
        <location evidence="1">Cytoplasm</location>
        <location evidence="1">Cytoskeleton</location>
        <location evidence="1">Cilium axoneme</location>
    </subcellularLocation>
</comment>
<dbReference type="EMBL" id="JAQQBR010000003">
    <property type="protein sequence ID" value="KAK0179932.1"/>
    <property type="molecule type" value="Genomic_DNA"/>
</dbReference>
<keyword evidence="3" id="KW-0677">Repeat</keyword>
<dbReference type="SUPFAM" id="SSF48452">
    <property type="entry name" value="TPR-like"/>
    <property type="match status" value="1"/>
</dbReference>
<evidence type="ECO:0000256" key="4">
    <source>
        <dbReference type="ARBA" id="ARBA00022803"/>
    </source>
</evidence>
<feature type="compositionally biased region" description="Polar residues" evidence="10">
    <location>
        <begin position="107"/>
        <end position="125"/>
    </location>
</feature>
<organism evidence="11 12">
    <name type="scientific">Microctonus hyperodae</name>
    <name type="common">Parasitoid wasp</name>
    <dbReference type="NCBI Taxonomy" id="165561"/>
    <lineage>
        <taxon>Eukaryota</taxon>
        <taxon>Metazoa</taxon>
        <taxon>Ecdysozoa</taxon>
        <taxon>Arthropoda</taxon>
        <taxon>Hexapoda</taxon>
        <taxon>Insecta</taxon>
        <taxon>Pterygota</taxon>
        <taxon>Neoptera</taxon>
        <taxon>Endopterygota</taxon>
        <taxon>Hymenoptera</taxon>
        <taxon>Apocrita</taxon>
        <taxon>Ichneumonoidea</taxon>
        <taxon>Braconidae</taxon>
        <taxon>Euphorinae</taxon>
        <taxon>Microctonus</taxon>
    </lineage>
</organism>
<evidence type="ECO:0000256" key="5">
    <source>
        <dbReference type="ARBA" id="ARBA00023212"/>
    </source>
</evidence>
<dbReference type="PANTHER" id="PTHR23040:SF1">
    <property type="entry name" value="OUTER DYNEIN ARM-DOCKING COMPLEX SUBUNIT 4"/>
    <property type="match status" value="1"/>
</dbReference>
<evidence type="ECO:0000256" key="7">
    <source>
        <dbReference type="ARBA" id="ARBA00034139"/>
    </source>
</evidence>
<keyword evidence="4 9" id="KW-0802">TPR repeat</keyword>
<evidence type="ECO:0000256" key="10">
    <source>
        <dbReference type="SAM" id="MobiDB-lite"/>
    </source>
</evidence>
<feature type="region of interest" description="Disordered" evidence="10">
    <location>
        <begin position="1"/>
        <end position="21"/>
    </location>
</feature>
<dbReference type="Gene3D" id="1.25.40.10">
    <property type="entry name" value="Tetratricopeptide repeat domain"/>
    <property type="match status" value="1"/>
</dbReference>